<keyword evidence="9" id="KW-0234">DNA repair</keyword>
<reference evidence="11" key="1">
    <citation type="submission" date="2020-06" db="EMBL/GenBank/DDBJ databases">
        <title>Characterization of fructooligosaccharide metabolism and fructooligosaccharide-degrading enzymes in human commensal butyrate producers.</title>
        <authorList>
            <person name="Tanno H."/>
            <person name="Fujii T."/>
            <person name="Hirano K."/>
            <person name="Maeno S."/>
            <person name="Tonozuka T."/>
            <person name="Sakamoto M."/>
            <person name="Ohkuma M."/>
            <person name="Tochio T."/>
            <person name="Endo A."/>
        </authorList>
    </citation>
    <scope>NUCLEOTIDE SEQUENCE</scope>
    <source>
        <strain evidence="11">JCM 17466</strain>
    </source>
</reference>
<proteinExistence type="inferred from homology"/>
<evidence type="ECO:0000256" key="2">
    <source>
        <dbReference type="ARBA" id="ARBA00019403"/>
    </source>
</evidence>
<keyword evidence="8" id="KW-0411">Iron-sulfur</keyword>
<keyword evidence="12" id="KW-1185">Reference proteome</keyword>
<keyword evidence="4" id="KW-0479">Metal-binding</keyword>
<comment type="caution">
    <text evidence="11">The sequence shown here is derived from an EMBL/GenBank/DDBJ whole genome shotgun (WGS) entry which is preliminary data.</text>
</comment>
<comment type="similarity">
    <text evidence="1">Belongs to the uracil-DNA glycosylase (UDG) superfamily. Type 4 (UDGa) family.</text>
</comment>
<keyword evidence="3" id="KW-0004">4Fe-4S</keyword>
<keyword evidence="5" id="KW-0227">DNA damage</keyword>
<dbReference type="EMBL" id="BLYI01000031">
    <property type="protein sequence ID" value="GFO85173.1"/>
    <property type="molecule type" value="Genomic_DNA"/>
</dbReference>
<dbReference type="InterPro" id="IPR005273">
    <property type="entry name" value="Ura-DNA_glyco_family4"/>
</dbReference>
<protein>
    <recommendedName>
        <fullName evidence="2">Type-4 uracil-DNA glycosylase</fullName>
    </recommendedName>
</protein>
<dbReference type="InterPro" id="IPR051536">
    <property type="entry name" value="UDG_Type-4/5"/>
</dbReference>
<dbReference type="NCBIfam" id="TIGR00758">
    <property type="entry name" value="UDG_fam4"/>
    <property type="match status" value="1"/>
</dbReference>
<evidence type="ECO:0000256" key="7">
    <source>
        <dbReference type="ARBA" id="ARBA00023004"/>
    </source>
</evidence>
<evidence type="ECO:0000256" key="4">
    <source>
        <dbReference type="ARBA" id="ARBA00022723"/>
    </source>
</evidence>
<keyword evidence="7" id="KW-0408">Iron</keyword>
<dbReference type="PANTHER" id="PTHR33693:SF9">
    <property type="entry name" value="TYPE-4 URACIL-DNA GLYCOSYLASE"/>
    <property type="match status" value="1"/>
</dbReference>
<dbReference type="GO" id="GO:0046872">
    <property type="term" value="F:metal ion binding"/>
    <property type="evidence" value="ECO:0007669"/>
    <property type="project" value="UniProtKB-KW"/>
</dbReference>
<gene>
    <name evidence="11" type="primary">dplF</name>
    <name evidence="11" type="ORF">ANBU17_15200</name>
</gene>
<dbReference type="RefSeq" id="WP_201310878.1">
    <property type="nucleotide sequence ID" value="NZ_BLYI01000031.1"/>
</dbReference>
<keyword evidence="6" id="KW-0378">Hydrolase</keyword>
<dbReference type="SUPFAM" id="SSF52141">
    <property type="entry name" value="Uracil-DNA glycosylase-like"/>
    <property type="match status" value="1"/>
</dbReference>
<evidence type="ECO:0000256" key="1">
    <source>
        <dbReference type="ARBA" id="ARBA00006521"/>
    </source>
</evidence>
<dbReference type="SMART" id="SM00987">
    <property type="entry name" value="UreE_C"/>
    <property type="match status" value="1"/>
</dbReference>
<evidence type="ECO:0000256" key="9">
    <source>
        <dbReference type="ARBA" id="ARBA00023204"/>
    </source>
</evidence>
<evidence type="ECO:0000313" key="12">
    <source>
        <dbReference type="Proteomes" id="UP000613208"/>
    </source>
</evidence>
<evidence type="ECO:0000256" key="6">
    <source>
        <dbReference type="ARBA" id="ARBA00022801"/>
    </source>
</evidence>
<evidence type="ECO:0000259" key="10">
    <source>
        <dbReference type="SMART" id="SM00986"/>
    </source>
</evidence>
<dbReference type="AlphaFoldDB" id="A0A916QAP2"/>
<evidence type="ECO:0000256" key="5">
    <source>
        <dbReference type="ARBA" id="ARBA00022763"/>
    </source>
</evidence>
<evidence type="ECO:0000313" key="11">
    <source>
        <dbReference type="EMBL" id="GFO85173.1"/>
    </source>
</evidence>
<dbReference type="PANTHER" id="PTHR33693">
    <property type="entry name" value="TYPE-5 URACIL-DNA GLYCOSYLASE"/>
    <property type="match status" value="1"/>
</dbReference>
<dbReference type="SMART" id="SM00986">
    <property type="entry name" value="UDG"/>
    <property type="match status" value="1"/>
</dbReference>
<dbReference type="Proteomes" id="UP000613208">
    <property type="component" value="Unassembled WGS sequence"/>
</dbReference>
<organism evidence="11 12">
    <name type="scientific">Anaerostipes butyraticus</name>
    <dbReference type="NCBI Taxonomy" id="645466"/>
    <lineage>
        <taxon>Bacteria</taxon>
        <taxon>Bacillati</taxon>
        <taxon>Bacillota</taxon>
        <taxon>Clostridia</taxon>
        <taxon>Lachnospirales</taxon>
        <taxon>Lachnospiraceae</taxon>
        <taxon>Anaerostipes</taxon>
    </lineage>
</organism>
<dbReference type="Gene3D" id="3.40.470.10">
    <property type="entry name" value="Uracil-DNA glycosylase-like domain"/>
    <property type="match status" value="1"/>
</dbReference>
<accession>A0A916QAP2</accession>
<dbReference type="InterPro" id="IPR005122">
    <property type="entry name" value="Uracil-DNA_glycosylase-like"/>
</dbReference>
<dbReference type="InterPro" id="IPR036895">
    <property type="entry name" value="Uracil-DNA_glycosylase-like_sf"/>
</dbReference>
<dbReference type="GO" id="GO:0097506">
    <property type="term" value="F:deaminated base DNA N-glycosylase activity"/>
    <property type="evidence" value="ECO:0007669"/>
    <property type="project" value="UniProtKB-ARBA"/>
</dbReference>
<evidence type="ECO:0000256" key="8">
    <source>
        <dbReference type="ARBA" id="ARBA00023014"/>
    </source>
</evidence>
<evidence type="ECO:0000256" key="3">
    <source>
        <dbReference type="ARBA" id="ARBA00022485"/>
    </source>
</evidence>
<feature type="domain" description="Uracil-DNA glycosylase-like" evidence="10">
    <location>
        <begin position="28"/>
        <end position="174"/>
    </location>
</feature>
<dbReference type="Pfam" id="PF03167">
    <property type="entry name" value="UDG"/>
    <property type="match status" value="1"/>
</dbReference>
<dbReference type="GO" id="GO:0006281">
    <property type="term" value="P:DNA repair"/>
    <property type="evidence" value="ECO:0007669"/>
    <property type="project" value="UniProtKB-KW"/>
</dbReference>
<dbReference type="GO" id="GO:0051539">
    <property type="term" value="F:4 iron, 4 sulfur cluster binding"/>
    <property type="evidence" value="ECO:0007669"/>
    <property type="project" value="UniProtKB-KW"/>
</dbReference>
<sequence length="182" mass="20849">MYTYEELNDFVHSCTRCPLSRTRHQSVMGRGNLYSRILLIAEAPGQTEDQTGIPFTGRSGQIFDQMLSAAGMSREEIYLTNIVKCRPPGNRDPLAQEQEACMPYLKYETLLIRPEMIICLGRIAAQRIIRPEFRITREHGTFLKRKDVWLTAVYHPSAVLRDPSKYDETVRDLIAAKKKLGS</sequence>
<name>A0A916QAP2_9FIRM</name>
<dbReference type="CDD" id="cd10030">
    <property type="entry name" value="UDG-F4_TTUDGA_SPO1dp_like"/>
    <property type="match status" value="1"/>
</dbReference>